<feature type="region of interest" description="Disordered" evidence="1">
    <location>
        <begin position="82"/>
        <end position="109"/>
    </location>
</feature>
<reference evidence="2" key="1">
    <citation type="journal article" date="2020" name="G3 (Bethesda)">
        <title>High-Quality Assemblies for Three Invasive Social Wasps from the &lt;i&gt;Vespula&lt;/i&gt; Genus.</title>
        <authorList>
            <person name="Harrop T.W.R."/>
            <person name="Guhlin J."/>
            <person name="McLaughlin G.M."/>
            <person name="Permina E."/>
            <person name="Stockwell P."/>
            <person name="Gilligan J."/>
            <person name="Le Lec M.F."/>
            <person name="Gruber M.A.M."/>
            <person name="Quinn O."/>
            <person name="Lovegrove M."/>
            <person name="Duncan E.J."/>
            <person name="Remnant E.J."/>
            <person name="Van Eeckhoven J."/>
            <person name="Graham B."/>
            <person name="Knapp R.A."/>
            <person name="Langford K.W."/>
            <person name="Kronenberg Z."/>
            <person name="Press M.O."/>
            <person name="Eacker S.M."/>
            <person name="Wilson-Rankin E.E."/>
            <person name="Purcell J."/>
            <person name="Lester P.J."/>
            <person name="Dearden P.K."/>
        </authorList>
    </citation>
    <scope>NUCLEOTIDE SEQUENCE</scope>
    <source>
        <strain evidence="2">Marl-1</strain>
    </source>
</reference>
<feature type="compositionally biased region" description="Basic and acidic residues" evidence="1">
    <location>
        <begin position="1"/>
        <end position="10"/>
    </location>
</feature>
<dbReference type="AlphaFoldDB" id="A0A834K6J5"/>
<gene>
    <name evidence="2" type="ORF">HZH66_005531</name>
</gene>
<proteinExistence type="predicted"/>
<dbReference type="Proteomes" id="UP000614350">
    <property type="component" value="Unassembled WGS sequence"/>
</dbReference>
<accession>A0A834K6J5</accession>
<evidence type="ECO:0000313" key="2">
    <source>
        <dbReference type="EMBL" id="KAF7400347.1"/>
    </source>
</evidence>
<evidence type="ECO:0000313" key="3">
    <source>
        <dbReference type="Proteomes" id="UP000614350"/>
    </source>
</evidence>
<protein>
    <submittedName>
        <fullName evidence="2">Uncharacterized protein</fullName>
    </submittedName>
</protein>
<feature type="region of interest" description="Disordered" evidence="1">
    <location>
        <begin position="1"/>
        <end position="44"/>
    </location>
</feature>
<sequence length="109" mass="11799">MSLDGDARRDEEEEEGGGEEEEEEEGGDEGGGDEGEDGGGESFLLWSVSEAVTRLIHHKPNGKHEDAINSRASLSLFFSVSEGGGNSSKRKKEGTLARHLGSTILRRRR</sequence>
<organism evidence="2 3">
    <name type="scientific">Vespula vulgaris</name>
    <name type="common">Yellow jacket</name>
    <name type="synonym">Wasp</name>
    <dbReference type="NCBI Taxonomy" id="7454"/>
    <lineage>
        <taxon>Eukaryota</taxon>
        <taxon>Metazoa</taxon>
        <taxon>Ecdysozoa</taxon>
        <taxon>Arthropoda</taxon>
        <taxon>Hexapoda</taxon>
        <taxon>Insecta</taxon>
        <taxon>Pterygota</taxon>
        <taxon>Neoptera</taxon>
        <taxon>Endopterygota</taxon>
        <taxon>Hymenoptera</taxon>
        <taxon>Apocrita</taxon>
        <taxon>Aculeata</taxon>
        <taxon>Vespoidea</taxon>
        <taxon>Vespidae</taxon>
        <taxon>Vespinae</taxon>
        <taxon>Vespula</taxon>
    </lineage>
</organism>
<feature type="compositionally biased region" description="Acidic residues" evidence="1">
    <location>
        <begin position="11"/>
        <end position="39"/>
    </location>
</feature>
<evidence type="ECO:0000256" key="1">
    <source>
        <dbReference type="SAM" id="MobiDB-lite"/>
    </source>
</evidence>
<name>A0A834K6J5_VESVU</name>
<dbReference type="EMBL" id="JACSEA010000005">
    <property type="protein sequence ID" value="KAF7400347.1"/>
    <property type="molecule type" value="Genomic_DNA"/>
</dbReference>
<comment type="caution">
    <text evidence="2">The sequence shown here is derived from an EMBL/GenBank/DDBJ whole genome shotgun (WGS) entry which is preliminary data.</text>
</comment>
<keyword evidence="3" id="KW-1185">Reference proteome</keyword>